<reference evidence="2" key="1">
    <citation type="journal article" date="2020" name="Stud. Mycol.">
        <title>101 Dothideomycetes genomes: a test case for predicting lifestyles and emergence of pathogens.</title>
        <authorList>
            <person name="Haridas S."/>
            <person name="Albert R."/>
            <person name="Binder M."/>
            <person name="Bloem J."/>
            <person name="Labutti K."/>
            <person name="Salamov A."/>
            <person name="Andreopoulos B."/>
            <person name="Baker S."/>
            <person name="Barry K."/>
            <person name="Bills G."/>
            <person name="Bluhm B."/>
            <person name="Cannon C."/>
            <person name="Castanera R."/>
            <person name="Culley D."/>
            <person name="Daum C."/>
            <person name="Ezra D."/>
            <person name="Gonzalez J."/>
            <person name="Henrissat B."/>
            <person name="Kuo A."/>
            <person name="Liang C."/>
            <person name="Lipzen A."/>
            <person name="Lutzoni F."/>
            <person name="Magnuson J."/>
            <person name="Mondo S."/>
            <person name="Nolan M."/>
            <person name="Ohm R."/>
            <person name="Pangilinan J."/>
            <person name="Park H.-J."/>
            <person name="Ramirez L."/>
            <person name="Alfaro M."/>
            <person name="Sun H."/>
            <person name="Tritt A."/>
            <person name="Yoshinaga Y."/>
            <person name="Zwiers L.-H."/>
            <person name="Turgeon B."/>
            <person name="Goodwin S."/>
            <person name="Spatafora J."/>
            <person name="Crous P."/>
            <person name="Grigoriev I."/>
        </authorList>
    </citation>
    <scope>NUCLEOTIDE SEQUENCE</scope>
    <source>
        <strain evidence="2">CBS 675.92</strain>
    </source>
</reference>
<dbReference type="InterPro" id="IPR010775">
    <property type="entry name" value="DUF1365"/>
</dbReference>
<keyword evidence="1" id="KW-0472">Membrane</keyword>
<feature type="transmembrane region" description="Helical" evidence="1">
    <location>
        <begin position="95"/>
        <end position="113"/>
    </location>
</feature>
<dbReference type="AlphaFoldDB" id="A0A6A5TG92"/>
<accession>A0A6A5TG92</accession>
<organism evidence="2 3">
    <name type="scientific">Byssothecium circinans</name>
    <dbReference type="NCBI Taxonomy" id="147558"/>
    <lineage>
        <taxon>Eukaryota</taxon>
        <taxon>Fungi</taxon>
        <taxon>Dikarya</taxon>
        <taxon>Ascomycota</taxon>
        <taxon>Pezizomycotina</taxon>
        <taxon>Dothideomycetes</taxon>
        <taxon>Pleosporomycetidae</taxon>
        <taxon>Pleosporales</taxon>
        <taxon>Massarineae</taxon>
        <taxon>Massarinaceae</taxon>
        <taxon>Byssothecium</taxon>
    </lineage>
</organism>
<proteinExistence type="predicted"/>
<evidence type="ECO:0000313" key="3">
    <source>
        <dbReference type="Proteomes" id="UP000800035"/>
    </source>
</evidence>
<protein>
    <recommendedName>
        <fullName evidence="4">DUF1365-domain-containing protein</fullName>
    </recommendedName>
</protein>
<keyword evidence="1" id="KW-1133">Transmembrane helix</keyword>
<gene>
    <name evidence="2" type="ORF">CC80DRAFT_528311</name>
</gene>
<dbReference type="OrthoDB" id="3340520at2759"/>
<keyword evidence="1" id="KW-0812">Transmembrane</keyword>
<feature type="transmembrane region" description="Helical" evidence="1">
    <location>
        <begin position="12"/>
        <end position="42"/>
    </location>
</feature>
<feature type="transmembrane region" description="Helical" evidence="1">
    <location>
        <begin position="690"/>
        <end position="709"/>
    </location>
</feature>
<evidence type="ECO:0000256" key="1">
    <source>
        <dbReference type="SAM" id="Phobius"/>
    </source>
</evidence>
<dbReference type="Proteomes" id="UP000800035">
    <property type="component" value="Unassembled WGS sequence"/>
</dbReference>
<dbReference type="EMBL" id="ML977016">
    <property type="protein sequence ID" value="KAF1951601.1"/>
    <property type="molecule type" value="Genomic_DNA"/>
</dbReference>
<name>A0A6A5TG92_9PLEO</name>
<dbReference type="Pfam" id="PF07103">
    <property type="entry name" value="DUF1365"/>
    <property type="match status" value="1"/>
</dbReference>
<keyword evidence="3" id="KW-1185">Reference proteome</keyword>
<evidence type="ECO:0000313" key="2">
    <source>
        <dbReference type="EMBL" id="KAF1951601.1"/>
    </source>
</evidence>
<sequence length="713" mass="81861">MGTETSSRGGLLRSLCFAFLSIIPCALISGSLTWPFLLLWVVGGGVRLQCGDQGVAQDCVFFGLINVWLLRDGLREVVEKSWNVFEEGLMKERGLLTTVLIGILPLTGFGIFLSRRSRTIPLTLPQETLSEGSRQWTLEHPKLLIFPCKTTHARIFPKQHAFGYSYLLCGFPIVPAGTTADGKDFGDGKDRVLGSSWLCVRAEDYLERGNGDLGFYGKLKAFLEAHNVEDSKWSYAYLVTAPRFFGYSFNPVSFWYIYDRNHDLKKMILEVNNTFGERRMYLLDGSSPPNLRQTSDSEHSTNSQATKTRFTDIWMKDFHVSPFNSRKGSYALKALNPFPYASFSDPKIDITITLKSSKDHAKIVARVFRTGKSISPDSMNIVETLRFICSWWWVGFVTSPRIIREAFKLYTRRSLHVWFKPEVMASSISRTPIPIEETLQTIFYDYLDHLVQKSSEAFEIDYHTAIPNIPKQKIAKRESMGERNLKKLELRVTTSAFYSRFVHYAHTSEALDRECHFTDEKNRTLWISHPELLPRVFPNSRTKLQDENKPHTKRNFLDELRWTLLRKLRCPSPEPAYTVTPGSTEFDVNDIRTLPYSDLDCFVRGPRRQHAKVYRRTVTKIFLAQRFAFGNPQFVTVFDLGLRFLSCWLASKELISLAQTTGHRASRLGWISSFESASTLEPLRADGIEWWWISSLAMFVCGCHFYGFAKGYR</sequence>
<dbReference type="PANTHER" id="PTHR33973:SF4">
    <property type="entry name" value="OS07G0153300 PROTEIN"/>
    <property type="match status" value="1"/>
</dbReference>
<evidence type="ECO:0008006" key="4">
    <source>
        <dbReference type="Google" id="ProtNLM"/>
    </source>
</evidence>
<dbReference type="PANTHER" id="PTHR33973">
    <property type="entry name" value="OS07G0153300 PROTEIN"/>
    <property type="match status" value="1"/>
</dbReference>